<proteinExistence type="predicted"/>
<keyword evidence="2" id="KW-1185">Reference proteome</keyword>
<evidence type="ECO:0000313" key="2">
    <source>
        <dbReference type="Proteomes" id="UP001500363"/>
    </source>
</evidence>
<gene>
    <name evidence="1" type="ORF">GCM10009741_45990</name>
</gene>
<name>A0ABP4M9F5_9ACTN</name>
<comment type="caution">
    <text evidence="1">The sequence shown here is derived from an EMBL/GenBank/DDBJ whole genome shotgun (WGS) entry which is preliminary data.</text>
</comment>
<organism evidence="1 2">
    <name type="scientific">Kribbella lupini</name>
    <dbReference type="NCBI Taxonomy" id="291602"/>
    <lineage>
        <taxon>Bacteria</taxon>
        <taxon>Bacillati</taxon>
        <taxon>Actinomycetota</taxon>
        <taxon>Actinomycetes</taxon>
        <taxon>Propionibacteriales</taxon>
        <taxon>Kribbellaceae</taxon>
        <taxon>Kribbella</taxon>
    </lineage>
</organism>
<evidence type="ECO:0000313" key="1">
    <source>
        <dbReference type="EMBL" id="GAA1538049.1"/>
    </source>
</evidence>
<sequence>MFVSEETKEFPDDAIAAAVHPMTGDAYNPVLLGVLPDPDGVLRARWSA</sequence>
<dbReference type="Proteomes" id="UP001500363">
    <property type="component" value="Unassembled WGS sequence"/>
</dbReference>
<accession>A0ABP4M9F5</accession>
<reference evidence="2" key="1">
    <citation type="journal article" date="2019" name="Int. J. Syst. Evol. Microbiol.">
        <title>The Global Catalogue of Microorganisms (GCM) 10K type strain sequencing project: providing services to taxonomists for standard genome sequencing and annotation.</title>
        <authorList>
            <consortium name="The Broad Institute Genomics Platform"/>
            <consortium name="The Broad Institute Genome Sequencing Center for Infectious Disease"/>
            <person name="Wu L."/>
            <person name="Ma J."/>
        </authorList>
    </citation>
    <scope>NUCLEOTIDE SEQUENCE [LARGE SCALE GENOMIC DNA]</scope>
    <source>
        <strain evidence="2">JCM 14303</strain>
    </source>
</reference>
<dbReference type="EMBL" id="BAAANC010000002">
    <property type="protein sequence ID" value="GAA1538049.1"/>
    <property type="molecule type" value="Genomic_DNA"/>
</dbReference>
<protein>
    <submittedName>
        <fullName evidence="1">Uncharacterized protein</fullName>
    </submittedName>
</protein>